<feature type="region of interest" description="Disordered" evidence="1">
    <location>
        <begin position="1"/>
        <end position="20"/>
    </location>
</feature>
<dbReference type="AlphaFoldDB" id="A0A0J6YMF2"/>
<gene>
    <name evidence="2" type="ORF">CIRG_08546</name>
</gene>
<evidence type="ECO:0000313" key="3">
    <source>
        <dbReference type="Proteomes" id="UP000054565"/>
    </source>
</evidence>
<dbReference type="Proteomes" id="UP000054565">
    <property type="component" value="Unassembled WGS sequence"/>
</dbReference>
<dbReference type="EMBL" id="DS028098">
    <property type="protein sequence ID" value="KMP08865.1"/>
    <property type="molecule type" value="Genomic_DNA"/>
</dbReference>
<sequence length="131" mass="14575">MSPPAHPRSSHPSTVTPDHRQRVFDARRADLHFLPPHMGRFRFSGLSQWLLDIEYGAAICLVPLRVASQTSAGERGTVRSEVCTSRNSEHMNPPVPRRVLARAGSIFPLHALYAFATEPRLMGAIDSNHRA</sequence>
<protein>
    <submittedName>
        <fullName evidence="2">Uncharacterized protein</fullName>
    </submittedName>
</protein>
<reference evidence="3" key="1">
    <citation type="journal article" date="2010" name="Genome Res.">
        <title>Population genomic sequencing of Coccidioides fungi reveals recent hybridization and transposon control.</title>
        <authorList>
            <person name="Neafsey D.E."/>
            <person name="Barker B.M."/>
            <person name="Sharpton T.J."/>
            <person name="Stajich J.E."/>
            <person name="Park D.J."/>
            <person name="Whiston E."/>
            <person name="Hung C.-Y."/>
            <person name="McMahan C."/>
            <person name="White J."/>
            <person name="Sykes S."/>
            <person name="Heiman D."/>
            <person name="Young S."/>
            <person name="Zeng Q."/>
            <person name="Abouelleil A."/>
            <person name="Aftuck L."/>
            <person name="Bessette D."/>
            <person name="Brown A."/>
            <person name="FitzGerald M."/>
            <person name="Lui A."/>
            <person name="Macdonald J.P."/>
            <person name="Priest M."/>
            <person name="Orbach M.J."/>
            <person name="Galgiani J.N."/>
            <person name="Kirkland T.N."/>
            <person name="Cole G.T."/>
            <person name="Birren B.W."/>
            <person name="Henn M.R."/>
            <person name="Taylor J.W."/>
            <person name="Rounsley S.D."/>
        </authorList>
    </citation>
    <scope>NUCLEOTIDE SEQUENCE [LARGE SCALE GENOMIC DNA]</scope>
    <source>
        <strain evidence="3">RMSCC 2394</strain>
    </source>
</reference>
<accession>A0A0J6YMF2</accession>
<proteinExistence type="predicted"/>
<organism evidence="2 3">
    <name type="scientific">Coccidioides immitis RMSCC 2394</name>
    <dbReference type="NCBI Taxonomy" id="404692"/>
    <lineage>
        <taxon>Eukaryota</taxon>
        <taxon>Fungi</taxon>
        <taxon>Dikarya</taxon>
        <taxon>Ascomycota</taxon>
        <taxon>Pezizomycotina</taxon>
        <taxon>Eurotiomycetes</taxon>
        <taxon>Eurotiomycetidae</taxon>
        <taxon>Onygenales</taxon>
        <taxon>Onygenaceae</taxon>
        <taxon>Coccidioides</taxon>
    </lineage>
</organism>
<evidence type="ECO:0000256" key="1">
    <source>
        <dbReference type="SAM" id="MobiDB-lite"/>
    </source>
</evidence>
<name>A0A0J6YMF2_COCIT</name>
<evidence type="ECO:0000313" key="2">
    <source>
        <dbReference type="EMBL" id="KMP08865.1"/>
    </source>
</evidence>